<reference evidence="4 5" key="1">
    <citation type="submission" date="2015-06" db="EMBL/GenBank/DDBJ databases">
        <title>Draft genome sequence of the purine-degrading Clostridium cylindrosporum HC-1 (DSM 605).</title>
        <authorList>
            <person name="Poehlein A."/>
            <person name="Schiel-Bengelsdorf B."/>
            <person name="Bengelsdorf F."/>
            <person name="Daniel R."/>
            <person name="Duerre P."/>
        </authorList>
    </citation>
    <scope>NUCLEOTIDE SEQUENCE [LARGE SCALE GENOMIC DNA]</scope>
    <source>
        <strain evidence="4 5">DSM 605</strain>
    </source>
</reference>
<feature type="compositionally biased region" description="Pro residues" evidence="1">
    <location>
        <begin position="409"/>
        <end position="418"/>
    </location>
</feature>
<feature type="domain" description="Peptidoglycan binding-like" evidence="2">
    <location>
        <begin position="523"/>
        <end position="579"/>
    </location>
</feature>
<dbReference type="InterPro" id="IPR013693">
    <property type="entry name" value="SpoIID/LytB_N"/>
</dbReference>
<evidence type="ECO:0000259" key="3">
    <source>
        <dbReference type="Pfam" id="PF08486"/>
    </source>
</evidence>
<dbReference type="NCBIfam" id="TIGR02669">
    <property type="entry name" value="SpoIID_LytB"/>
    <property type="match status" value="1"/>
</dbReference>
<name>A0A0J8DEK6_CLOCY</name>
<accession>A0A0J8DEK6</accession>
<dbReference type="InterPro" id="IPR036365">
    <property type="entry name" value="PGBD-like_sf"/>
</dbReference>
<dbReference type="PATRIC" id="fig|1121307.3.peg.2632"/>
<feature type="domain" description="Sporulation stage II protein D amidase enhancer LytB N-terminal" evidence="3">
    <location>
        <begin position="137"/>
        <end position="226"/>
    </location>
</feature>
<keyword evidence="5" id="KW-1185">Reference proteome</keyword>
<dbReference type="Pfam" id="PF01471">
    <property type="entry name" value="PG_binding_1"/>
    <property type="match status" value="2"/>
</dbReference>
<dbReference type="STRING" id="1121307.CLCY_9c00490"/>
<dbReference type="Pfam" id="PF08486">
    <property type="entry name" value="SpoIID"/>
    <property type="match status" value="1"/>
</dbReference>
<feature type="region of interest" description="Disordered" evidence="1">
    <location>
        <begin position="407"/>
        <end position="432"/>
    </location>
</feature>
<dbReference type="GO" id="GO:0030435">
    <property type="term" value="P:sporulation resulting in formation of a cellular spore"/>
    <property type="evidence" value="ECO:0007669"/>
    <property type="project" value="InterPro"/>
</dbReference>
<dbReference type="SUPFAM" id="SSF47090">
    <property type="entry name" value="PGBD-like"/>
    <property type="match status" value="2"/>
</dbReference>
<evidence type="ECO:0000256" key="1">
    <source>
        <dbReference type="SAM" id="MobiDB-lite"/>
    </source>
</evidence>
<dbReference type="Proteomes" id="UP000036756">
    <property type="component" value="Unassembled WGS sequence"/>
</dbReference>
<evidence type="ECO:0000313" key="5">
    <source>
        <dbReference type="Proteomes" id="UP000036756"/>
    </source>
</evidence>
<protein>
    <submittedName>
        <fullName evidence="4">Amidase enhancer</fullName>
    </submittedName>
</protein>
<dbReference type="InterPro" id="IPR002477">
    <property type="entry name" value="Peptidoglycan-bd-like"/>
</dbReference>
<sequence>MYIFHIMGLIYRERGEKDKMGRRLLGVVVSCIIMLSLTLKVSEAKTISNPDLIKVGLKSLQASSLSVALEGHYKINGVLTENKNITFSVNGNKVQYNGALYDEVYLEPAVSSSKITTVASGKTNRYGGIIQLKVSGGKILPVNYIDMQSYLKGVLPYEISNSYPIEAIKSQAITSRTFALSNLNKHKSEGINLCDTTNCQVYKGENSSYKNIEKAVEETKNMVLTYNGSLASVTFGASNGGYTESSLNIWGSNYSYLPVIEDKYDKNPWPESKVHTTASIDTLLKSKGYLKSDERFLKFGEVVKNSSSRVSEMEVIYSDRSGSQSTKLLKKEEPRWTFGLRSMLFNVNYNDKNSTYTFSGSGYGHGVGMSQLGAKARAEAGHKYINILGFYFPSTIIEVVNTSEGEKPILPPLNPSPTKPESSNKPTTSKDNILSQVGKRGSLVKEIQGSLNYLGYNAGVADGIFGNNTAKAVKAFQKAEKLSQTGIVYESTKNLLDKRVNEKKKPNSKPIIVNKVIAKSGSRGQIVKEIQAMLNRLGYNVGKVDGIYGKNTVKGVSSFQRAKKLSQTGSVDQATYNLLKK</sequence>
<dbReference type="InterPro" id="IPR013486">
    <property type="entry name" value="SpoIID/LytB"/>
</dbReference>
<feature type="domain" description="Peptidoglycan binding-like" evidence="2">
    <location>
        <begin position="440"/>
        <end position="495"/>
    </location>
</feature>
<dbReference type="Gene3D" id="1.10.101.10">
    <property type="entry name" value="PGBD-like superfamily/PGBD"/>
    <property type="match status" value="2"/>
</dbReference>
<gene>
    <name evidence="4" type="primary">lytB</name>
    <name evidence="4" type="ORF">CLCY_9c00490</name>
</gene>
<feature type="compositionally biased region" description="Polar residues" evidence="1">
    <location>
        <begin position="419"/>
        <end position="432"/>
    </location>
</feature>
<dbReference type="EMBL" id="LFVU01000006">
    <property type="protein sequence ID" value="KMT22618.1"/>
    <property type="molecule type" value="Genomic_DNA"/>
</dbReference>
<evidence type="ECO:0000313" key="4">
    <source>
        <dbReference type="EMBL" id="KMT22618.1"/>
    </source>
</evidence>
<comment type="caution">
    <text evidence="4">The sequence shown here is derived from an EMBL/GenBank/DDBJ whole genome shotgun (WGS) entry which is preliminary data.</text>
</comment>
<organism evidence="4 5">
    <name type="scientific">Clostridium cylindrosporum DSM 605</name>
    <dbReference type="NCBI Taxonomy" id="1121307"/>
    <lineage>
        <taxon>Bacteria</taxon>
        <taxon>Bacillati</taxon>
        <taxon>Bacillota</taxon>
        <taxon>Clostridia</taxon>
        <taxon>Eubacteriales</taxon>
        <taxon>Clostridiaceae</taxon>
        <taxon>Clostridium</taxon>
    </lineage>
</organism>
<dbReference type="InterPro" id="IPR036366">
    <property type="entry name" value="PGBDSf"/>
</dbReference>
<dbReference type="AlphaFoldDB" id="A0A0J8DEK6"/>
<evidence type="ECO:0000259" key="2">
    <source>
        <dbReference type="Pfam" id="PF01471"/>
    </source>
</evidence>
<proteinExistence type="predicted"/>